<dbReference type="EMBL" id="AUPL01007171">
    <property type="protein sequence ID" value="ESL05199.1"/>
    <property type="molecule type" value="Genomic_DNA"/>
</dbReference>
<dbReference type="AlphaFoldDB" id="A0A061IS77"/>
<dbReference type="PRINTS" id="PR01803">
    <property type="entry name" value="TCSIALIDASE"/>
</dbReference>
<evidence type="ECO:0000256" key="1">
    <source>
        <dbReference type="SAM" id="MobiDB-lite"/>
    </source>
</evidence>
<organism evidence="3 4">
    <name type="scientific">Trypanosoma rangeli SC58</name>
    <dbReference type="NCBI Taxonomy" id="429131"/>
    <lineage>
        <taxon>Eukaryota</taxon>
        <taxon>Discoba</taxon>
        <taxon>Euglenozoa</taxon>
        <taxon>Kinetoplastea</taxon>
        <taxon>Metakinetoplastina</taxon>
        <taxon>Trypanosomatida</taxon>
        <taxon>Trypanosomatidae</taxon>
        <taxon>Trypanosoma</taxon>
        <taxon>Herpetosoma</taxon>
    </lineage>
</organism>
<sequence length="432" mass="47443">MDNGVTWAPYTFSGDDAGAVTGWGSYLSGGAFDGNTEPFCAFVEGYDASGRQGGQYSMGEFVSEPNIYFARAAGSGRAHFVVNTVPMRIPFRNSHSPDDLIGFFHNVSTPITRMADGTPVFPVQFLTRGWKVASTVMYLTQDSPQWTLARSASHEGCVNPALLEWENGKLLMMASCRDGRRRVYGSKDKGETWTEELGTLSRVWGISGPSPESDFHGGFITATIDGKEVILLSESEDGSYHQQRGLHLWLTDTNRIFHVGMISTAAKTASSSLLYMGGKLHCLYEESAGNNYQVRIANLAPELQRIRAALSVWARLGQFLVEQMYFGRVGRRGLYCFCSHSRAGWVFVWHLRLGPVEGRVPWGGCHHEGSPADGVHRGEVRRSWRRCAVACGPAGEAPTLPLCQLQLHACGDGVHSRGSDGQDSPGGRRRRR</sequence>
<comment type="caution">
    <text evidence="3">The sequence shown here is derived from an EMBL/GenBank/DDBJ whole genome shotgun (WGS) entry which is preliminary data.</text>
</comment>
<feature type="region of interest" description="Disordered" evidence="1">
    <location>
        <begin position="413"/>
        <end position="432"/>
    </location>
</feature>
<reference evidence="3 4" key="1">
    <citation type="submission" date="2013-07" db="EMBL/GenBank/DDBJ databases">
        <authorList>
            <person name="Stoco P.H."/>
            <person name="Wagner G."/>
            <person name="Gerber A."/>
            <person name="Zaha A."/>
            <person name="Thompson C."/>
            <person name="Bartholomeu D.C."/>
            <person name="Luckemeyer D.D."/>
            <person name="Bahia D."/>
            <person name="Loreto E."/>
            <person name="Prestes E.B."/>
            <person name="Lima F.M."/>
            <person name="Rodrigues-Luiz G."/>
            <person name="Vallejo G.A."/>
            <person name="Filho J.F."/>
            <person name="Monteiro K.M."/>
            <person name="Tyler K.M."/>
            <person name="de Almeida L.G."/>
            <person name="Ortiz M.F."/>
            <person name="Siervo M.A."/>
            <person name="de Moraes M.H."/>
            <person name="Cunha O.L."/>
            <person name="Mendonca-Neto R."/>
            <person name="Silva R."/>
            <person name="Teixeira S.M."/>
            <person name="Murta S.M."/>
            <person name="Sincero T.C."/>
            <person name="Mendes T.A."/>
            <person name="Urmenyi T.P."/>
            <person name="Silva V.G."/>
            <person name="da Rocha W.D."/>
            <person name="Andersson B."/>
            <person name="Romanha A.J."/>
            <person name="Steindel M."/>
            <person name="de Vasconcelos A.T."/>
            <person name="Grisard E.C."/>
        </authorList>
    </citation>
    <scope>NUCLEOTIDE SEQUENCE [LARGE SCALE GENOMIC DNA]</scope>
    <source>
        <strain evidence="3 4">SC58</strain>
    </source>
</reference>
<keyword evidence="4" id="KW-1185">Reference proteome</keyword>
<evidence type="ECO:0000259" key="2">
    <source>
        <dbReference type="Pfam" id="PF13859"/>
    </source>
</evidence>
<gene>
    <name evidence="3" type="ORF">TRSC58_07171</name>
</gene>
<dbReference type="Gene3D" id="2.120.10.10">
    <property type="match status" value="1"/>
</dbReference>
<dbReference type="OrthoDB" id="250249at2759"/>
<dbReference type="CDD" id="cd15482">
    <property type="entry name" value="Sialidase_non-viral"/>
    <property type="match status" value="1"/>
</dbReference>
<feature type="domain" description="Sialidase" evidence="2">
    <location>
        <begin position="113"/>
        <end position="285"/>
    </location>
</feature>
<protein>
    <submittedName>
        <fullName evidence="3">Trans-sialidase</fullName>
    </submittedName>
</protein>
<proteinExistence type="predicted"/>
<name>A0A061IS77_TRYRA</name>
<dbReference type="GO" id="GO:0004308">
    <property type="term" value="F:exo-alpha-sialidase activity"/>
    <property type="evidence" value="ECO:0007669"/>
    <property type="project" value="InterPro"/>
</dbReference>
<evidence type="ECO:0000313" key="4">
    <source>
        <dbReference type="Proteomes" id="UP000031737"/>
    </source>
</evidence>
<dbReference type="InterPro" id="IPR008377">
    <property type="entry name" value="Sialidase_trypan"/>
</dbReference>
<dbReference type="Pfam" id="PF13859">
    <property type="entry name" value="BNR_3"/>
    <property type="match status" value="1"/>
</dbReference>
<accession>A0A061IS77</accession>
<dbReference type="InterPro" id="IPR036278">
    <property type="entry name" value="Sialidase_sf"/>
</dbReference>
<dbReference type="Proteomes" id="UP000031737">
    <property type="component" value="Unassembled WGS sequence"/>
</dbReference>
<dbReference type="InterPro" id="IPR011040">
    <property type="entry name" value="Sialidase"/>
</dbReference>
<dbReference type="VEuPathDB" id="TriTrypDB:TRSC58_07171"/>
<dbReference type="SUPFAM" id="SSF50939">
    <property type="entry name" value="Sialidases"/>
    <property type="match status" value="1"/>
</dbReference>
<evidence type="ECO:0000313" key="3">
    <source>
        <dbReference type="EMBL" id="ESL05199.1"/>
    </source>
</evidence>